<gene>
    <name evidence="1" type="ORF">OBE_10666</name>
</gene>
<sequence length="152" mass="17062">MYRYTQSENLKKNPDYVEYFLPRYDVSAESFSTADMTDGKPLRVISTNITDESSKYLTFIQGDKPLIKMVSSCGSGKKVLLIKESYGNALAPFLLDTFSEVYVLDPRQESIQGMNIPSFVENNGIDTVLFCNYTMVPSNSKYMNALNAMIGA</sequence>
<name>K1TDD3_9ZZZZ</name>
<evidence type="ECO:0000313" key="1">
    <source>
        <dbReference type="EMBL" id="EKC57186.1"/>
    </source>
</evidence>
<dbReference type="InterPro" id="IPR025945">
    <property type="entry name" value="DHHW"/>
</dbReference>
<accession>K1TDD3</accession>
<comment type="caution">
    <text evidence="1">The sequence shown here is derived from an EMBL/GenBank/DDBJ whole genome shotgun (WGS) entry which is preliminary data.</text>
</comment>
<dbReference type="Pfam" id="PF14286">
    <property type="entry name" value="DHHW"/>
    <property type="match status" value="1"/>
</dbReference>
<protein>
    <submittedName>
        <fullName evidence="1">Uncharacterized protein</fullName>
    </submittedName>
</protein>
<dbReference type="AlphaFoldDB" id="K1TDD3"/>
<reference evidence="1" key="1">
    <citation type="journal article" date="2013" name="Environ. Microbiol.">
        <title>Microbiota from the distal guts of lean and obese adolescents exhibit partial functional redundancy besides clear differences in community structure.</title>
        <authorList>
            <person name="Ferrer M."/>
            <person name="Ruiz A."/>
            <person name="Lanza F."/>
            <person name="Haange S.B."/>
            <person name="Oberbach A."/>
            <person name="Till H."/>
            <person name="Bargiela R."/>
            <person name="Campoy C."/>
            <person name="Segura M.T."/>
            <person name="Richter M."/>
            <person name="von Bergen M."/>
            <person name="Seifert J."/>
            <person name="Suarez A."/>
        </authorList>
    </citation>
    <scope>NUCLEOTIDE SEQUENCE</scope>
</reference>
<organism evidence="1">
    <name type="scientific">human gut metagenome</name>
    <dbReference type="NCBI Taxonomy" id="408170"/>
    <lineage>
        <taxon>unclassified sequences</taxon>
        <taxon>metagenomes</taxon>
        <taxon>organismal metagenomes</taxon>
    </lineage>
</organism>
<proteinExistence type="predicted"/>
<dbReference type="EMBL" id="AJWZ01007341">
    <property type="protein sequence ID" value="EKC57186.1"/>
    <property type="molecule type" value="Genomic_DNA"/>
</dbReference>